<dbReference type="Proteomes" id="UP000473699">
    <property type="component" value="Unassembled WGS sequence"/>
</dbReference>
<organism evidence="2 3">
    <name type="scientific">Pyramidobacter porci</name>
    <dbReference type="NCBI Taxonomy" id="2605789"/>
    <lineage>
        <taxon>Bacteria</taxon>
        <taxon>Thermotogati</taxon>
        <taxon>Synergistota</taxon>
        <taxon>Synergistia</taxon>
        <taxon>Synergistales</taxon>
        <taxon>Dethiosulfovibrionaceae</taxon>
        <taxon>Pyramidobacter</taxon>
    </lineage>
</organism>
<gene>
    <name evidence="2" type="ORF">FYJ74_07090</name>
</gene>
<evidence type="ECO:0000313" key="3">
    <source>
        <dbReference type="Proteomes" id="UP000473699"/>
    </source>
</evidence>
<feature type="region of interest" description="Disordered" evidence="1">
    <location>
        <begin position="19"/>
        <end position="45"/>
    </location>
</feature>
<comment type="caution">
    <text evidence="2">The sequence shown here is derived from an EMBL/GenBank/DDBJ whole genome shotgun (WGS) entry which is preliminary data.</text>
</comment>
<proteinExistence type="predicted"/>
<dbReference type="AlphaFoldDB" id="A0A6L5YBT1"/>
<evidence type="ECO:0000313" key="2">
    <source>
        <dbReference type="EMBL" id="MST55796.1"/>
    </source>
</evidence>
<name>A0A6L5YBT1_9BACT</name>
<dbReference type="RefSeq" id="WP_154528891.1">
    <property type="nucleotide sequence ID" value="NZ_VUNH01000007.1"/>
</dbReference>
<accession>A0A6L5YBT1</accession>
<sequence>MEKDSFKLDKNVAEALQSFAAFNQEPETPPAAAESSSLEENPSPVAAETAKFVPAAGAPTVEALSGQDAVWEWYQAMKPGVMNKFDWLVMLSCQAARSGGVIVIDELAGKMRVRADKLARALNELALAGWITVLHTKRGGRGRTISKTIRVNKTPAK</sequence>
<evidence type="ECO:0000256" key="1">
    <source>
        <dbReference type="SAM" id="MobiDB-lite"/>
    </source>
</evidence>
<reference evidence="2 3" key="1">
    <citation type="submission" date="2019-08" db="EMBL/GenBank/DDBJ databases">
        <title>In-depth cultivation of the pig gut microbiome towards novel bacterial diversity and tailored functional studies.</title>
        <authorList>
            <person name="Wylensek D."/>
            <person name="Hitch T.C.A."/>
            <person name="Clavel T."/>
        </authorList>
    </citation>
    <scope>NUCLEOTIDE SEQUENCE [LARGE SCALE GENOMIC DNA]</scope>
    <source>
        <strain evidence="2 3">SM-530-WT-4B</strain>
    </source>
</reference>
<keyword evidence="3" id="KW-1185">Reference proteome</keyword>
<dbReference type="EMBL" id="VUNH01000007">
    <property type="protein sequence ID" value="MST55796.1"/>
    <property type="molecule type" value="Genomic_DNA"/>
</dbReference>
<protein>
    <submittedName>
        <fullName evidence="2">Uncharacterized protein</fullName>
    </submittedName>
</protein>